<protein>
    <submittedName>
        <fullName evidence="1">Uncharacterized protein</fullName>
    </submittedName>
</protein>
<comment type="caution">
    <text evidence="1">The sequence shown here is derived from an EMBL/GenBank/DDBJ whole genome shotgun (WGS) entry which is preliminary data.</text>
</comment>
<reference evidence="1 2" key="1">
    <citation type="submission" date="2016-06" db="EMBL/GenBank/DDBJ databases">
        <authorList>
            <person name="Kjaerup R.B."/>
            <person name="Dalgaard T.S."/>
            <person name="Juul-Madsen H.R."/>
        </authorList>
    </citation>
    <scope>NUCLEOTIDE SEQUENCE [LARGE SCALE GENOMIC DNA]</scope>
    <source>
        <strain evidence="1 2">Pb300</strain>
    </source>
</reference>
<sequence>MAAGSVDDVLDISHLDRGSQRRVWALCSVPLQKTLFRRRQKSSIAIHALNNPLEQRPKNKFNRSSSCQATTFHWLREPRLQQSDDRTVLGPGNFALGSAERIYKEDEDAKLTARKRNNGWDAMRDRREAISLFADHYRHI</sequence>
<gene>
    <name evidence="1" type="ORF">ACO22_04676</name>
</gene>
<name>A0A1D2JCL7_PARBR</name>
<accession>A0A1D2JCL7</accession>
<dbReference type="VEuPathDB" id="FungiDB:PABG_11370"/>
<evidence type="ECO:0000313" key="2">
    <source>
        <dbReference type="Proteomes" id="UP000242814"/>
    </source>
</evidence>
<dbReference type="AlphaFoldDB" id="A0A1D2JCL7"/>
<evidence type="ECO:0000313" key="1">
    <source>
        <dbReference type="EMBL" id="ODH26348.1"/>
    </source>
</evidence>
<organism evidence="1 2">
    <name type="scientific">Paracoccidioides brasiliensis</name>
    <dbReference type="NCBI Taxonomy" id="121759"/>
    <lineage>
        <taxon>Eukaryota</taxon>
        <taxon>Fungi</taxon>
        <taxon>Dikarya</taxon>
        <taxon>Ascomycota</taxon>
        <taxon>Pezizomycotina</taxon>
        <taxon>Eurotiomycetes</taxon>
        <taxon>Eurotiomycetidae</taxon>
        <taxon>Onygenales</taxon>
        <taxon>Ajellomycetaceae</taxon>
        <taxon>Paracoccidioides</taxon>
    </lineage>
</organism>
<proteinExistence type="predicted"/>
<dbReference type="Proteomes" id="UP000242814">
    <property type="component" value="Unassembled WGS sequence"/>
</dbReference>
<dbReference type="EMBL" id="LZYO01000190">
    <property type="protein sequence ID" value="ODH26348.1"/>
    <property type="molecule type" value="Genomic_DNA"/>
</dbReference>